<feature type="transmembrane region" description="Helical" evidence="6">
    <location>
        <begin position="436"/>
        <end position="457"/>
    </location>
</feature>
<evidence type="ECO:0000256" key="1">
    <source>
        <dbReference type="ARBA" id="ARBA00004651"/>
    </source>
</evidence>
<feature type="transmembrane region" description="Helical" evidence="6">
    <location>
        <begin position="463"/>
        <end position="484"/>
    </location>
</feature>
<reference evidence="7 8" key="1">
    <citation type="submission" date="2017-11" db="EMBL/GenBank/DDBJ databases">
        <title>Isolation and Characterization of Family Methanocellaceae Species from Potential Methane Hydrate Area Offshore Southwestern Taiwan.</title>
        <authorList>
            <person name="Zhang W.-L."/>
            <person name="Chen W.-C."/>
            <person name="Lai M.-C."/>
            <person name="Chen S.-C."/>
        </authorList>
    </citation>
    <scope>NUCLEOTIDE SEQUENCE [LARGE SCALE GENOMIC DNA]</scope>
    <source>
        <strain evidence="7 8">CWC-04</strain>
    </source>
</reference>
<dbReference type="Proteomes" id="UP001320159">
    <property type="component" value="Unassembled WGS sequence"/>
</dbReference>
<keyword evidence="4 6" id="KW-1133">Transmembrane helix</keyword>
<gene>
    <name evidence="7" type="ORF">CUJ83_07650</name>
</gene>
<feature type="transmembrane region" description="Helical" evidence="6">
    <location>
        <begin position="12"/>
        <end position="36"/>
    </location>
</feature>
<feature type="transmembrane region" description="Helical" evidence="6">
    <location>
        <begin position="90"/>
        <end position="112"/>
    </location>
</feature>
<feature type="transmembrane region" description="Helical" evidence="6">
    <location>
        <begin position="335"/>
        <end position="356"/>
    </location>
</feature>
<dbReference type="Pfam" id="PF01943">
    <property type="entry name" value="Polysacc_synt"/>
    <property type="match status" value="1"/>
</dbReference>
<comment type="subcellular location">
    <subcellularLocation>
        <location evidence="1">Cell membrane</location>
        <topology evidence="1">Multi-pass membrane protein</topology>
    </subcellularLocation>
</comment>
<accession>A0AAP2RC74</accession>
<dbReference type="RefSeq" id="WP_230741707.1">
    <property type="nucleotide sequence ID" value="NZ_PGCK01000005.1"/>
</dbReference>
<dbReference type="AlphaFoldDB" id="A0AAP2RC74"/>
<dbReference type="GO" id="GO:0005886">
    <property type="term" value="C:plasma membrane"/>
    <property type="evidence" value="ECO:0007669"/>
    <property type="project" value="UniProtKB-SubCell"/>
</dbReference>
<evidence type="ECO:0000313" key="7">
    <source>
        <dbReference type="EMBL" id="MCD1294871.1"/>
    </source>
</evidence>
<evidence type="ECO:0000256" key="6">
    <source>
        <dbReference type="SAM" id="Phobius"/>
    </source>
</evidence>
<dbReference type="CDD" id="cd13128">
    <property type="entry name" value="MATE_Wzx_like"/>
    <property type="match status" value="1"/>
</dbReference>
<dbReference type="InterPro" id="IPR002797">
    <property type="entry name" value="Polysacc_synth"/>
</dbReference>
<keyword evidence="8" id="KW-1185">Reference proteome</keyword>
<evidence type="ECO:0000256" key="5">
    <source>
        <dbReference type="ARBA" id="ARBA00023136"/>
    </source>
</evidence>
<dbReference type="PANTHER" id="PTHR30250">
    <property type="entry name" value="PST FAMILY PREDICTED COLANIC ACID TRANSPORTER"/>
    <property type="match status" value="1"/>
</dbReference>
<feature type="transmembrane region" description="Helical" evidence="6">
    <location>
        <begin position="307"/>
        <end position="329"/>
    </location>
</feature>
<keyword evidence="2" id="KW-1003">Cell membrane</keyword>
<feature type="transmembrane region" description="Helical" evidence="6">
    <location>
        <begin position="268"/>
        <end position="287"/>
    </location>
</feature>
<feature type="transmembrane region" description="Helical" evidence="6">
    <location>
        <begin position="165"/>
        <end position="183"/>
    </location>
</feature>
<comment type="caution">
    <text evidence="7">The sequence shown here is derived from an EMBL/GenBank/DDBJ whole genome shotgun (WGS) entry which is preliminary data.</text>
</comment>
<feature type="transmembrane region" description="Helical" evidence="6">
    <location>
        <begin position="402"/>
        <end position="424"/>
    </location>
</feature>
<evidence type="ECO:0000256" key="3">
    <source>
        <dbReference type="ARBA" id="ARBA00022692"/>
    </source>
</evidence>
<feature type="transmembrane region" description="Helical" evidence="6">
    <location>
        <begin position="376"/>
        <end position="396"/>
    </location>
</feature>
<feature type="transmembrane region" description="Helical" evidence="6">
    <location>
        <begin position="189"/>
        <end position="207"/>
    </location>
</feature>
<name>A0AAP2RC74_9EURY</name>
<keyword evidence="5 6" id="KW-0472">Membrane</keyword>
<sequence>MQKTLSDSLQNIVKGTAIIFIGVFISLMLNFIIRIILVRSTTQDEYGIYTLAITLVTMTSTLSMLGLDEGAARFIAYFTGKSDNSNVKDIIYTSIKLVLITSIASTMIFFIFSEFISVQVFHSPELSNILKIASITVPFMVLTGMLLSIMRGFNIPRAKVIFNDILKPLLFLVFLIAAILLNMGFETIIYAYALSVIITLFAFLAYIKRVYSNKYSELSRTEKTITGELLKFSIPLLSVNVLLMMMSQATTLILGHFKTPSIVGEFDIALLMAGLLLIVLNSIGYMYTPIISNLFGKDRIEELKRSYIITTKWGYMSSLPIFFVFLLFPETIVNLLFGARYIGIAFVLQIVVIGYIINPITGPNYHTLIAMGRTRFIIESFLMNAILNIVFSILLIPPLGIIGAAIAVTFSASVANILLSVRLYQILKIHPFTRNYIVSIAISFILVPVFYLLMKFLAIEPSIFIAIMAFVLYATSYVALMIVFKAIDNEDVMILSEIERRIGKYVPILRRKEVIK</sequence>
<feature type="transmembrane region" description="Helical" evidence="6">
    <location>
        <begin position="48"/>
        <end position="67"/>
    </location>
</feature>
<dbReference type="PANTHER" id="PTHR30250:SF27">
    <property type="entry name" value="POLYSACCHARIDE BIOSYNTHESIS PROTEIN"/>
    <property type="match status" value="1"/>
</dbReference>
<dbReference type="InterPro" id="IPR050833">
    <property type="entry name" value="Poly_Biosynth_Transport"/>
</dbReference>
<dbReference type="EMBL" id="PGCK01000005">
    <property type="protein sequence ID" value="MCD1294871.1"/>
    <property type="molecule type" value="Genomic_DNA"/>
</dbReference>
<evidence type="ECO:0000256" key="2">
    <source>
        <dbReference type="ARBA" id="ARBA00022475"/>
    </source>
</evidence>
<feature type="transmembrane region" description="Helical" evidence="6">
    <location>
        <begin position="228"/>
        <end position="248"/>
    </location>
</feature>
<proteinExistence type="predicted"/>
<keyword evidence="3 6" id="KW-0812">Transmembrane</keyword>
<protein>
    <recommendedName>
        <fullName evidence="9">Membrane protein involved in the export of O-antigen and teichoic acid</fullName>
    </recommendedName>
</protein>
<feature type="transmembrane region" description="Helical" evidence="6">
    <location>
        <begin position="132"/>
        <end position="153"/>
    </location>
</feature>
<organism evidence="7 8">
    <name type="scientific">Methanooceanicella nereidis</name>
    <dbReference type="NCBI Taxonomy" id="2052831"/>
    <lineage>
        <taxon>Archaea</taxon>
        <taxon>Methanobacteriati</taxon>
        <taxon>Methanobacteriota</taxon>
        <taxon>Stenosarchaea group</taxon>
        <taxon>Methanomicrobia</taxon>
        <taxon>Methanocellales</taxon>
        <taxon>Methanocellaceae</taxon>
        <taxon>Methanooceanicella</taxon>
    </lineage>
</organism>
<evidence type="ECO:0008006" key="9">
    <source>
        <dbReference type="Google" id="ProtNLM"/>
    </source>
</evidence>
<evidence type="ECO:0000256" key="4">
    <source>
        <dbReference type="ARBA" id="ARBA00022989"/>
    </source>
</evidence>
<evidence type="ECO:0000313" key="8">
    <source>
        <dbReference type="Proteomes" id="UP001320159"/>
    </source>
</evidence>